<accession>A0A3B0U597</accession>
<dbReference type="SUPFAM" id="SSF52768">
    <property type="entry name" value="Arginase/deacetylase"/>
    <property type="match status" value="1"/>
</dbReference>
<dbReference type="EMBL" id="UOEP01000152">
    <property type="protein sequence ID" value="VAW21662.1"/>
    <property type="molecule type" value="Genomic_DNA"/>
</dbReference>
<evidence type="ECO:0008006" key="4">
    <source>
        <dbReference type="Google" id="ProtNLM"/>
    </source>
</evidence>
<organism evidence="3">
    <name type="scientific">hydrothermal vent metagenome</name>
    <dbReference type="NCBI Taxonomy" id="652676"/>
    <lineage>
        <taxon>unclassified sequences</taxon>
        <taxon>metagenomes</taxon>
        <taxon>ecological metagenomes</taxon>
    </lineage>
</organism>
<dbReference type="CDD" id="cd09988">
    <property type="entry name" value="Formimidoylglutamase"/>
    <property type="match status" value="1"/>
</dbReference>
<protein>
    <recommendedName>
        <fullName evidence="4">Formimidoylglutamase</fullName>
    </recommendedName>
</protein>
<evidence type="ECO:0000256" key="2">
    <source>
        <dbReference type="ARBA" id="ARBA00022801"/>
    </source>
</evidence>
<dbReference type="GO" id="GO:0008783">
    <property type="term" value="F:agmatinase activity"/>
    <property type="evidence" value="ECO:0007669"/>
    <property type="project" value="TreeGrafter"/>
</dbReference>
<dbReference type="Gene3D" id="3.40.800.10">
    <property type="entry name" value="Ureohydrolase domain"/>
    <property type="match status" value="1"/>
</dbReference>
<dbReference type="AlphaFoldDB" id="A0A3B0U597"/>
<dbReference type="GO" id="GO:0033389">
    <property type="term" value="P:putrescine biosynthetic process from arginine, via agmatine"/>
    <property type="evidence" value="ECO:0007669"/>
    <property type="project" value="TreeGrafter"/>
</dbReference>
<evidence type="ECO:0000256" key="1">
    <source>
        <dbReference type="ARBA" id="ARBA00022723"/>
    </source>
</evidence>
<name>A0A3B0U597_9ZZZZ</name>
<dbReference type="PROSITE" id="PS51409">
    <property type="entry name" value="ARGINASE_2"/>
    <property type="match status" value="1"/>
</dbReference>
<evidence type="ECO:0000313" key="3">
    <source>
        <dbReference type="EMBL" id="VAW21662.1"/>
    </source>
</evidence>
<keyword evidence="1" id="KW-0479">Metal-binding</keyword>
<dbReference type="Pfam" id="PF00491">
    <property type="entry name" value="Arginase"/>
    <property type="match status" value="1"/>
</dbReference>
<dbReference type="InterPro" id="IPR023696">
    <property type="entry name" value="Ureohydrolase_dom_sf"/>
</dbReference>
<proteinExistence type="predicted"/>
<dbReference type="PANTHER" id="PTHR11358">
    <property type="entry name" value="ARGINASE/AGMATINASE"/>
    <property type="match status" value="1"/>
</dbReference>
<sequence length="387" mass="44426">MDLRYYFNATDFSRLINENIKTTKNSLGNLLQKNMLRFSAGSLKDFDVAIIGVPYDEKTPNKGTAKAPDEIRKYLYTLDNINPKFKIADLGNLKITKGEKAIYYALRDIIDYLSEYGITTVLLGGGQDLSVGVAKFFKHNKYFQISTIDQAIDLKTNPQPYDSTNYISRILKENPGVFHINFMGFQHYFVSQEILSKIKGLLYNAIRLGNLRNDPAQIEPLLRDTDFLSFDIGAVRQNDAPGYYNGSPNGLYSEEACQIARYAGLSDKLSVFALFEVNPSYDQNNQTCKLAAQVIWYFLEGYTNRKNDIPGGNTYNYTQYNVEMEELETPLRFIQNPLTERWWFEIDTVDNKKIAVSCTKNDYLAASKKEIPEKWLQFIRKIDKISK</sequence>
<dbReference type="PANTHER" id="PTHR11358:SF26">
    <property type="entry name" value="GUANIDINO ACID HYDROLASE, MITOCHONDRIAL"/>
    <property type="match status" value="1"/>
</dbReference>
<gene>
    <name evidence="3" type="ORF">MNBD_BACTEROID01-2598</name>
</gene>
<keyword evidence="2" id="KW-0378">Hydrolase</keyword>
<reference evidence="3" key="1">
    <citation type="submission" date="2018-06" db="EMBL/GenBank/DDBJ databases">
        <authorList>
            <person name="Zhirakovskaya E."/>
        </authorList>
    </citation>
    <scope>NUCLEOTIDE SEQUENCE</scope>
</reference>
<dbReference type="InterPro" id="IPR006035">
    <property type="entry name" value="Ureohydrolase"/>
</dbReference>
<dbReference type="GO" id="GO:0046872">
    <property type="term" value="F:metal ion binding"/>
    <property type="evidence" value="ECO:0007669"/>
    <property type="project" value="UniProtKB-KW"/>
</dbReference>